<evidence type="ECO:0000313" key="3">
    <source>
        <dbReference type="WBParaSite" id="MBELARI_LOCUS20297"/>
    </source>
</evidence>
<keyword evidence="1" id="KW-0378">Hydrolase</keyword>
<dbReference type="GO" id="GO:0005737">
    <property type="term" value="C:cytoplasm"/>
    <property type="evidence" value="ECO:0007669"/>
    <property type="project" value="TreeGrafter"/>
</dbReference>
<reference evidence="3" key="1">
    <citation type="submission" date="2024-02" db="UniProtKB">
        <authorList>
            <consortium name="WormBaseParasite"/>
        </authorList>
    </citation>
    <scope>IDENTIFICATION</scope>
</reference>
<dbReference type="PANTHER" id="PTHR19288:SF83">
    <property type="entry name" value="PHOSPHOGLYCOLATE PHOSPHATASE"/>
    <property type="match status" value="1"/>
</dbReference>
<dbReference type="Pfam" id="PF13242">
    <property type="entry name" value="Hydrolase_like"/>
    <property type="match status" value="2"/>
</dbReference>
<dbReference type="PANTHER" id="PTHR19288">
    <property type="entry name" value="4-NITROPHENYLPHOSPHATASE-RELATED"/>
    <property type="match status" value="1"/>
</dbReference>
<organism evidence="2 3">
    <name type="scientific">Mesorhabditis belari</name>
    <dbReference type="NCBI Taxonomy" id="2138241"/>
    <lineage>
        <taxon>Eukaryota</taxon>
        <taxon>Metazoa</taxon>
        <taxon>Ecdysozoa</taxon>
        <taxon>Nematoda</taxon>
        <taxon>Chromadorea</taxon>
        <taxon>Rhabditida</taxon>
        <taxon>Rhabditina</taxon>
        <taxon>Rhabditomorpha</taxon>
        <taxon>Rhabditoidea</taxon>
        <taxon>Rhabditidae</taxon>
        <taxon>Mesorhabditinae</taxon>
        <taxon>Mesorhabditis</taxon>
    </lineage>
</organism>
<keyword evidence="2" id="KW-1185">Reference proteome</keyword>
<dbReference type="SUPFAM" id="SSF56784">
    <property type="entry name" value="HAD-like"/>
    <property type="match status" value="2"/>
</dbReference>
<dbReference type="NCBIfam" id="TIGR01460">
    <property type="entry name" value="HAD-SF-IIA"/>
    <property type="match status" value="1"/>
</dbReference>
<sequence>MLSKKSHLELLTICYRRASSSVLAANLEMPKFEMTSETATQLPPFPSFKETWPKRIVDDSTPSWPQQATASNSTRLLQDIDTFIFDADGVLWLGGSAIPGSAEFIHNLLAQGKRVLLLTNNATKSRPMFYEKLRALNFPEQLTHDVLINPAIVLTDLLIRAGFPQTKKKVYLIGEQGIRDELKGAGIDFFGHGPEKILPQNLQIFNHKENFEEKPENVGAVVVGYEKFFNYQKLLKATNYLRNEETLFVATNEDETCPSSDPSLVIPDAGPIVAAVKCASGREPITVGKPNSASFNYICRRWKINPSKTMMIGDRMNTDILFGRKHGMKTLLVLSGCHQLEDIRLAVHRSLPSLIPDLFSSSLGALLPKERALPLCASGREPITVGKPNSASFNYICRRWKINPSKTMMIGDRMNTDILFGRKHGMKTLLVLSGCHQLEDIRLAVHRSLPSLIPDLFSSSLGALLPKERALPLWNRCEIDIE</sequence>
<protein>
    <recommendedName>
        <fullName evidence="4">Phosphoglycolate phosphatase</fullName>
    </recommendedName>
</protein>
<dbReference type="WBParaSite" id="MBELARI_LOCUS20297">
    <property type="protein sequence ID" value="MBELARI_LOCUS20297"/>
    <property type="gene ID" value="MBELARI_LOCUS20297"/>
</dbReference>
<dbReference type="InterPro" id="IPR036412">
    <property type="entry name" value="HAD-like_sf"/>
</dbReference>
<evidence type="ECO:0000313" key="2">
    <source>
        <dbReference type="Proteomes" id="UP000887575"/>
    </source>
</evidence>
<evidence type="ECO:0000256" key="1">
    <source>
        <dbReference type="ARBA" id="ARBA00022801"/>
    </source>
</evidence>
<dbReference type="Gene3D" id="3.40.50.1000">
    <property type="entry name" value="HAD superfamily/HAD-like"/>
    <property type="match status" value="3"/>
</dbReference>
<name>A0AAF3J736_9BILA</name>
<dbReference type="InterPro" id="IPR023214">
    <property type="entry name" value="HAD_sf"/>
</dbReference>
<proteinExistence type="predicted"/>
<dbReference type="AlphaFoldDB" id="A0AAF3J736"/>
<dbReference type="InterPro" id="IPR006349">
    <property type="entry name" value="PGP_euk"/>
</dbReference>
<dbReference type="Proteomes" id="UP000887575">
    <property type="component" value="Unassembled WGS sequence"/>
</dbReference>
<dbReference type="NCBIfam" id="TIGR01452">
    <property type="entry name" value="PGP_euk"/>
    <property type="match status" value="1"/>
</dbReference>
<dbReference type="InterPro" id="IPR006357">
    <property type="entry name" value="HAD-SF_hydro_IIA"/>
</dbReference>
<evidence type="ECO:0008006" key="4">
    <source>
        <dbReference type="Google" id="ProtNLM"/>
    </source>
</evidence>
<dbReference type="GO" id="GO:0016791">
    <property type="term" value="F:phosphatase activity"/>
    <property type="evidence" value="ECO:0007669"/>
    <property type="project" value="InterPro"/>
</dbReference>
<dbReference type="Pfam" id="PF13344">
    <property type="entry name" value="Hydrolase_6"/>
    <property type="match status" value="1"/>
</dbReference>
<accession>A0AAF3J736</accession>